<dbReference type="PANTHER" id="PTHR43479:SF11">
    <property type="entry name" value="ACREF_ENVCD OPERON REPRESSOR-RELATED"/>
    <property type="match status" value="1"/>
</dbReference>
<dbReference type="Proteomes" id="UP001238088">
    <property type="component" value="Unassembled WGS sequence"/>
</dbReference>
<dbReference type="Pfam" id="PF00440">
    <property type="entry name" value="TetR_N"/>
    <property type="match status" value="1"/>
</dbReference>
<dbReference type="InterPro" id="IPR023772">
    <property type="entry name" value="DNA-bd_HTH_TetR-type_CS"/>
</dbReference>
<proteinExistence type="predicted"/>
<dbReference type="PANTHER" id="PTHR43479">
    <property type="entry name" value="ACREF/ENVCD OPERON REPRESSOR-RELATED"/>
    <property type="match status" value="1"/>
</dbReference>
<comment type="caution">
    <text evidence="5">The sequence shown here is derived from an EMBL/GenBank/DDBJ whole genome shotgun (WGS) entry which is preliminary data.</text>
</comment>
<dbReference type="PRINTS" id="PR00455">
    <property type="entry name" value="HTHTETR"/>
</dbReference>
<evidence type="ECO:0000313" key="6">
    <source>
        <dbReference type="Proteomes" id="UP001238088"/>
    </source>
</evidence>
<dbReference type="EMBL" id="JAUSUB010000001">
    <property type="protein sequence ID" value="MDQ0268421.1"/>
    <property type="molecule type" value="Genomic_DNA"/>
</dbReference>
<feature type="domain" description="HTH tetR-type" evidence="4">
    <location>
        <begin position="8"/>
        <end position="68"/>
    </location>
</feature>
<dbReference type="InterPro" id="IPR050624">
    <property type="entry name" value="HTH-type_Tx_Regulator"/>
</dbReference>
<dbReference type="PROSITE" id="PS50977">
    <property type="entry name" value="HTH_TETR_2"/>
    <property type="match status" value="1"/>
</dbReference>
<dbReference type="PROSITE" id="PS01081">
    <property type="entry name" value="HTH_TETR_1"/>
    <property type="match status" value="1"/>
</dbReference>
<dbReference type="InterPro" id="IPR009057">
    <property type="entry name" value="Homeodomain-like_sf"/>
</dbReference>
<evidence type="ECO:0000256" key="1">
    <source>
        <dbReference type="ARBA" id="ARBA00022491"/>
    </source>
</evidence>
<dbReference type="Gene3D" id="1.10.357.10">
    <property type="entry name" value="Tetracycline Repressor, domain 2"/>
    <property type="match status" value="1"/>
</dbReference>
<gene>
    <name evidence="5" type="ORF">J2S17_000290</name>
</gene>
<sequence>MADSFIAEARREQIIKACIDTLEEIGYANISLTKIARKAKISTGLISYHFSDKADLINHTLIYLISKQLDFISEKVVHKNTATEQLLAFIDSSLIYQETNPNNNIALIEIVFNAQTPDKVAYYRIPDEEEDHLYTMLKDILIEGKRNKEFTRDFDTDVVAIMIQGAISESMLKSMNRFTFDYRAELNKMVMNMIK</sequence>
<keyword evidence="2 3" id="KW-0238">DNA-binding</keyword>
<dbReference type="InterPro" id="IPR001647">
    <property type="entry name" value="HTH_TetR"/>
</dbReference>
<evidence type="ECO:0000313" key="5">
    <source>
        <dbReference type="EMBL" id="MDQ0268421.1"/>
    </source>
</evidence>
<keyword evidence="1" id="KW-0678">Repressor</keyword>
<feature type="DNA-binding region" description="H-T-H motif" evidence="3">
    <location>
        <begin position="31"/>
        <end position="50"/>
    </location>
</feature>
<accession>A0ABU0AAY7</accession>
<protein>
    <submittedName>
        <fullName evidence="5">AcrR family transcriptional regulator</fullName>
    </submittedName>
</protein>
<dbReference type="SUPFAM" id="SSF48498">
    <property type="entry name" value="Tetracyclin repressor-like, C-terminal domain"/>
    <property type="match status" value="1"/>
</dbReference>
<dbReference type="SUPFAM" id="SSF46689">
    <property type="entry name" value="Homeodomain-like"/>
    <property type="match status" value="1"/>
</dbReference>
<organism evidence="5 6">
    <name type="scientific">Cytobacillus purgationiresistens</name>
    <dbReference type="NCBI Taxonomy" id="863449"/>
    <lineage>
        <taxon>Bacteria</taxon>
        <taxon>Bacillati</taxon>
        <taxon>Bacillota</taxon>
        <taxon>Bacilli</taxon>
        <taxon>Bacillales</taxon>
        <taxon>Bacillaceae</taxon>
        <taxon>Cytobacillus</taxon>
    </lineage>
</organism>
<keyword evidence="6" id="KW-1185">Reference proteome</keyword>
<evidence type="ECO:0000259" key="4">
    <source>
        <dbReference type="PROSITE" id="PS50977"/>
    </source>
</evidence>
<reference evidence="5 6" key="1">
    <citation type="submission" date="2023-07" db="EMBL/GenBank/DDBJ databases">
        <title>Genomic Encyclopedia of Type Strains, Phase IV (KMG-IV): sequencing the most valuable type-strain genomes for metagenomic binning, comparative biology and taxonomic classification.</title>
        <authorList>
            <person name="Goeker M."/>
        </authorList>
    </citation>
    <scope>NUCLEOTIDE SEQUENCE [LARGE SCALE GENOMIC DNA]</scope>
    <source>
        <strain evidence="5 6">DSM 23494</strain>
    </source>
</reference>
<name>A0ABU0AAY7_9BACI</name>
<evidence type="ECO:0000256" key="2">
    <source>
        <dbReference type="ARBA" id="ARBA00023125"/>
    </source>
</evidence>
<evidence type="ECO:0000256" key="3">
    <source>
        <dbReference type="PROSITE-ProRule" id="PRU00335"/>
    </source>
</evidence>
<dbReference type="InterPro" id="IPR036271">
    <property type="entry name" value="Tet_transcr_reg_TetR-rel_C_sf"/>
</dbReference>
<dbReference type="RefSeq" id="WP_307471162.1">
    <property type="nucleotide sequence ID" value="NZ_JAUSUB010000001.1"/>
</dbReference>